<reference evidence="3" key="2">
    <citation type="journal article" date="2021" name="Sci. Data">
        <title>Chromosome-scale genome sequencing, assembly and annotation of six genomes from subfamily Leishmaniinae.</title>
        <authorList>
            <person name="Almutairi H."/>
            <person name="Urbaniak M.D."/>
            <person name="Bates M.D."/>
            <person name="Jariyapan N."/>
            <person name="Kwakye-Nuako G."/>
            <person name="Thomaz Soccol V."/>
            <person name="Al-Salem W.S."/>
            <person name="Dillon R.J."/>
            <person name="Bates P.A."/>
            <person name="Gatherer D."/>
        </authorList>
    </citation>
    <scope>NUCLEOTIDE SEQUENCE [LARGE SCALE GENOMIC DNA]</scope>
</reference>
<protein>
    <recommendedName>
        <fullName evidence="4">H1 histone-like protein</fullName>
    </recommendedName>
</protein>
<keyword evidence="3" id="KW-1185">Reference proteome</keyword>
<sequence length="133" mass="13778">MLRYTYRALARKAGSKGFAAASSAAVAAHTAPGTPPAGVSIPPIPGVRSARAFRSQKLAAVAPPPPTNSSKRIIIAKPSSHSKAVPKARPSKLTKMPKKVVAPAKESPAKRSRGPQSAAKEISKKAKAIKARK</sequence>
<dbReference type="EMBL" id="JAFEUZ010000033">
    <property type="protein sequence ID" value="KAG5469609.1"/>
    <property type="molecule type" value="Genomic_DNA"/>
</dbReference>
<evidence type="ECO:0008006" key="4">
    <source>
        <dbReference type="Google" id="ProtNLM"/>
    </source>
</evidence>
<organism evidence="2 3">
    <name type="scientific">Leishmania martiniquensis</name>
    <dbReference type="NCBI Taxonomy" id="1580590"/>
    <lineage>
        <taxon>Eukaryota</taxon>
        <taxon>Discoba</taxon>
        <taxon>Euglenozoa</taxon>
        <taxon>Kinetoplastea</taxon>
        <taxon>Metakinetoplastina</taxon>
        <taxon>Trypanosomatida</taxon>
        <taxon>Trypanosomatidae</taxon>
        <taxon>Leishmaniinae</taxon>
        <taxon>Leishmania</taxon>
    </lineage>
</organism>
<evidence type="ECO:0000256" key="1">
    <source>
        <dbReference type="SAM" id="MobiDB-lite"/>
    </source>
</evidence>
<dbReference type="AlphaFoldDB" id="A0A836KAT1"/>
<proteinExistence type="predicted"/>
<reference evidence="3" key="1">
    <citation type="journal article" date="2021" name="Microbiol. Resour. Announc.">
        <title>LGAAP: Leishmaniinae Genome Assembly and Annotation Pipeline.</title>
        <authorList>
            <person name="Almutairi H."/>
            <person name="Urbaniak M.D."/>
            <person name="Bates M.D."/>
            <person name="Jariyapan N."/>
            <person name="Kwakye-Nuako G."/>
            <person name="Thomaz-Soccol V."/>
            <person name="Al-Salem W.S."/>
            <person name="Dillon R.J."/>
            <person name="Bates P.A."/>
            <person name="Gatherer D."/>
        </authorList>
    </citation>
    <scope>NUCLEOTIDE SEQUENCE [LARGE SCALE GENOMIC DNA]</scope>
</reference>
<feature type="region of interest" description="Disordered" evidence="1">
    <location>
        <begin position="60"/>
        <end position="133"/>
    </location>
</feature>
<dbReference type="RefSeq" id="XP_067175782.1">
    <property type="nucleotide sequence ID" value="XM_067320407.1"/>
</dbReference>
<dbReference type="Proteomes" id="UP000673552">
    <property type="component" value="Unassembled WGS sequence"/>
</dbReference>
<feature type="compositionally biased region" description="Basic residues" evidence="1">
    <location>
        <begin position="84"/>
        <end position="98"/>
    </location>
</feature>
<evidence type="ECO:0000313" key="3">
    <source>
        <dbReference type="Proteomes" id="UP000673552"/>
    </source>
</evidence>
<dbReference type="KEGG" id="lmat:92512919"/>
<comment type="caution">
    <text evidence="2">The sequence shown here is derived from an EMBL/GenBank/DDBJ whole genome shotgun (WGS) entry which is preliminary data.</text>
</comment>
<name>A0A836KAT1_9TRYP</name>
<gene>
    <name evidence="2" type="ORF">LSCM1_02841</name>
</gene>
<dbReference type="GeneID" id="92512919"/>
<accession>A0A836KAT1</accession>
<evidence type="ECO:0000313" key="2">
    <source>
        <dbReference type="EMBL" id="KAG5469609.1"/>
    </source>
</evidence>